<comment type="caution">
    <text evidence="3">The sequence shown here is derived from an EMBL/GenBank/DDBJ whole genome shotgun (WGS) entry which is preliminary data.</text>
</comment>
<gene>
    <name evidence="3" type="ORF">LZ518_08750</name>
</gene>
<reference evidence="3" key="1">
    <citation type="submission" date="2022-05" db="EMBL/GenBank/DDBJ databases">
        <authorList>
            <person name="Jo J.-H."/>
            <person name="Im W.-T."/>
        </authorList>
    </citation>
    <scope>NUCLEOTIDE SEQUENCE</scope>
    <source>
        <strain evidence="3">RB56-2</strain>
    </source>
</reference>
<dbReference type="Gene3D" id="3.90.550.10">
    <property type="entry name" value="Spore Coat Polysaccharide Biosynthesis Protein SpsA, Chain A"/>
    <property type="match status" value="1"/>
</dbReference>
<feature type="domain" description="MobA-like NTP transferase" evidence="2">
    <location>
        <begin position="24"/>
        <end position="130"/>
    </location>
</feature>
<evidence type="ECO:0000259" key="2">
    <source>
        <dbReference type="Pfam" id="PF12804"/>
    </source>
</evidence>
<evidence type="ECO:0000256" key="1">
    <source>
        <dbReference type="ARBA" id="ARBA00022842"/>
    </source>
</evidence>
<keyword evidence="4" id="KW-1185">Reference proteome</keyword>
<dbReference type="InterPro" id="IPR025877">
    <property type="entry name" value="MobA-like_NTP_Trfase"/>
</dbReference>
<evidence type="ECO:0000313" key="4">
    <source>
        <dbReference type="Proteomes" id="UP001165383"/>
    </source>
</evidence>
<keyword evidence="1" id="KW-0460">Magnesium</keyword>
<dbReference type="SUPFAM" id="SSF53448">
    <property type="entry name" value="Nucleotide-diphospho-sugar transferases"/>
    <property type="match status" value="1"/>
</dbReference>
<organism evidence="3 4">
    <name type="scientific">Sphingomonas brevis</name>
    <dbReference type="NCBI Taxonomy" id="2908206"/>
    <lineage>
        <taxon>Bacteria</taxon>
        <taxon>Pseudomonadati</taxon>
        <taxon>Pseudomonadota</taxon>
        <taxon>Alphaproteobacteria</taxon>
        <taxon>Sphingomonadales</taxon>
        <taxon>Sphingomonadaceae</taxon>
        <taxon>Sphingomonas</taxon>
    </lineage>
</organism>
<dbReference type="EMBL" id="JAMGBB010000001">
    <property type="protein sequence ID" value="MCL6741217.1"/>
    <property type="molecule type" value="Genomic_DNA"/>
</dbReference>
<dbReference type="Proteomes" id="UP001165383">
    <property type="component" value="Unassembled WGS sequence"/>
</dbReference>
<accession>A0ABT0SAM8</accession>
<proteinExistence type="predicted"/>
<dbReference type="InterPro" id="IPR029044">
    <property type="entry name" value="Nucleotide-diphossugar_trans"/>
</dbReference>
<evidence type="ECO:0000313" key="3">
    <source>
        <dbReference type="EMBL" id="MCL6741217.1"/>
    </source>
</evidence>
<dbReference type="RefSeq" id="WP_249915618.1">
    <property type="nucleotide sequence ID" value="NZ_JAMGBB010000001.1"/>
</dbReference>
<dbReference type="Pfam" id="PF12804">
    <property type="entry name" value="NTP_transf_3"/>
    <property type="match status" value="1"/>
</dbReference>
<sequence length="255" mass="27079">MTSWTALVLAGSRPGIDPFAQAHGTDLKALIPVGGVPMVVRPVQALLTAPNIDQVRVLAQHRDRIAAALPADPRLSVEPSGETIAATIAAYLADPTTRYPLLVTTADHALLDPAMIADFCARADGADLAIGLVERAPLMVRLPQTRRTWLKFRGGAYSGANLFAFGSAKAASAVELWRSVEQDRKKGWRIIGALGLPALIGAALRLRTLDETLAAVGQRLGISIRKVELSNPLAAVDVDKPDDHQLVTAILEGRA</sequence>
<name>A0ABT0SAM8_9SPHN</name>
<protein>
    <submittedName>
        <fullName evidence="3">Nucleotidyltransferase family protein</fullName>
    </submittedName>
</protein>